<evidence type="ECO:0000313" key="3">
    <source>
        <dbReference type="Proteomes" id="UP000317171"/>
    </source>
</evidence>
<organism evidence="2 3">
    <name type="scientific">Gimesia alba</name>
    <dbReference type="NCBI Taxonomy" id="2527973"/>
    <lineage>
        <taxon>Bacteria</taxon>
        <taxon>Pseudomonadati</taxon>
        <taxon>Planctomycetota</taxon>
        <taxon>Planctomycetia</taxon>
        <taxon>Planctomycetales</taxon>
        <taxon>Planctomycetaceae</taxon>
        <taxon>Gimesia</taxon>
    </lineage>
</organism>
<keyword evidence="3" id="KW-1185">Reference proteome</keyword>
<accession>A0A517RIS7</accession>
<feature type="domain" description="Limiting CO2-inducible protein B/C beta carbonyic anhydrase" evidence="1">
    <location>
        <begin position="22"/>
        <end position="227"/>
    </location>
</feature>
<dbReference type="Pfam" id="PF18599">
    <property type="entry name" value="LCIB_C_CA"/>
    <property type="match status" value="1"/>
</dbReference>
<dbReference type="InterPro" id="IPR040703">
    <property type="entry name" value="LCIB/C_CA"/>
</dbReference>
<dbReference type="RefSeq" id="WP_145218702.1">
    <property type="nucleotide sequence ID" value="NZ_CP036269.1"/>
</dbReference>
<protein>
    <recommendedName>
        <fullName evidence="1">Limiting CO2-inducible protein B/C beta carbonyic anhydrase domain-containing protein</fullName>
    </recommendedName>
</protein>
<dbReference type="PANTHER" id="PTHR38016">
    <property type="entry name" value="UNNAMED PRODUCT"/>
    <property type="match status" value="1"/>
</dbReference>
<dbReference type="KEGG" id="gaz:Pan241w_38820"/>
<dbReference type="OrthoDB" id="5570271at2"/>
<evidence type="ECO:0000259" key="1">
    <source>
        <dbReference type="Pfam" id="PF18599"/>
    </source>
</evidence>
<proteinExistence type="predicted"/>
<dbReference type="InterPro" id="IPR027310">
    <property type="entry name" value="Profilin_CS"/>
</dbReference>
<sequence>MSWDKIVQSHYPDALTCSQAAEENLNYIEQELGGDRRTTLMASSRCADDLVLTDKNLTRDFDGPFQLGGLAGFPFTGKTGMTAYSHHIHDGGTAFILYGPHIGISADGQIGEMQRPGQSKCSSACGALVGAVTQIKAGNEPAAEYDDFQQPQIIQMLTPWRDRILAADSPIKEATQISYELIHEQVNQLVDATVDQFSCKRIVLVGGILINTDDGADDYMTIENSECIEL</sequence>
<dbReference type="GO" id="GO:0003779">
    <property type="term" value="F:actin binding"/>
    <property type="evidence" value="ECO:0007669"/>
    <property type="project" value="InterPro"/>
</dbReference>
<dbReference type="PANTHER" id="PTHR38016:SF1">
    <property type="entry name" value="LIMITING CO2-INDUCIBLE PROTEIN B_C BETA CARBONYIC ANHYDRASE DOMAIN-CONTAINING PROTEIN"/>
    <property type="match status" value="1"/>
</dbReference>
<dbReference type="EMBL" id="CP036269">
    <property type="protein sequence ID" value="QDT43778.1"/>
    <property type="molecule type" value="Genomic_DNA"/>
</dbReference>
<dbReference type="Proteomes" id="UP000317171">
    <property type="component" value="Chromosome"/>
</dbReference>
<evidence type="ECO:0000313" key="2">
    <source>
        <dbReference type="EMBL" id="QDT43778.1"/>
    </source>
</evidence>
<dbReference type="PROSITE" id="PS00414">
    <property type="entry name" value="PROFILIN"/>
    <property type="match status" value="1"/>
</dbReference>
<gene>
    <name evidence="2" type="ORF">Pan241w_38820</name>
</gene>
<reference evidence="2 3" key="1">
    <citation type="submission" date="2019-02" db="EMBL/GenBank/DDBJ databases">
        <title>Deep-cultivation of Planctomycetes and their phenomic and genomic characterization uncovers novel biology.</title>
        <authorList>
            <person name="Wiegand S."/>
            <person name="Jogler M."/>
            <person name="Boedeker C."/>
            <person name="Pinto D."/>
            <person name="Vollmers J."/>
            <person name="Rivas-Marin E."/>
            <person name="Kohn T."/>
            <person name="Peeters S.H."/>
            <person name="Heuer A."/>
            <person name="Rast P."/>
            <person name="Oberbeckmann S."/>
            <person name="Bunk B."/>
            <person name="Jeske O."/>
            <person name="Meyerdierks A."/>
            <person name="Storesund J.E."/>
            <person name="Kallscheuer N."/>
            <person name="Luecker S."/>
            <person name="Lage O.M."/>
            <person name="Pohl T."/>
            <person name="Merkel B.J."/>
            <person name="Hornburger P."/>
            <person name="Mueller R.-W."/>
            <person name="Bruemmer F."/>
            <person name="Labrenz M."/>
            <person name="Spormann A.M."/>
            <person name="Op den Camp H."/>
            <person name="Overmann J."/>
            <person name="Amann R."/>
            <person name="Jetten M.S.M."/>
            <person name="Mascher T."/>
            <person name="Medema M.H."/>
            <person name="Devos D.P."/>
            <person name="Kaster A.-K."/>
            <person name="Ovreas L."/>
            <person name="Rohde M."/>
            <person name="Galperin M.Y."/>
            <person name="Jogler C."/>
        </authorList>
    </citation>
    <scope>NUCLEOTIDE SEQUENCE [LARGE SCALE GENOMIC DNA]</scope>
    <source>
        <strain evidence="2 3">Pan241w</strain>
    </source>
</reference>
<name>A0A517RIS7_9PLAN</name>
<dbReference type="AlphaFoldDB" id="A0A517RIS7"/>